<evidence type="ECO:0000313" key="2">
    <source>
        <dbReference type="EMBL" id="CAG8609032.1"/>
    </source>
</evidence>
<dbReference type="AlphaFoldDB" id="A0A9N9CS15"/>
<keyword evidence="3" id="KW-1185">Reference proteome</keyword>
<dbReference type="Proteomes" id="UP000789831">
    <property type="component" value="Unassembled WGS sequence"/>
</dbReference>
<protein>
    <submittedName>
        <fullName evidence="2">7947_t:CDS:1</fullName>
    </submittedName>
</protein>
<feature type="non-terminal residue" evidence="2">
    <location>
        <position position="1"/>
    </location>
</feature>
<comment type="caution">
    <text evidence="2">The sequence shown here is derived from an EMBL/GenBank/DDBJ whole genome shotgun (WGS) entry which is preliminary data.</text>
</comment>
<reference evidence="2" key="1">
    <citation type="submission" date="2021-06" db="EMBL/GenBank/DDBJ databases">
        <authorList>
            <person name="Kallberg Y."/>
            <person name="Tangrot J."/>
            <person name="Rosling A."/>
        </authorList>
    </citation>
    <scope>NUCLEOTIDE SEQUENCE</scope>
    <source>
        <strain evidence="2">MT106</strain>
    </source>
</reference>
<organism evidence="2 3">
    <name type="scientific">Ambispora gerdemannii</name>
    <dbReference type="NCBI Taxonomy" id="144530"/>
    <lineage>
        <taxon>Eukaryota</taxon>
        <taxon>Fungi</taxon>
        <taxon>Fungi incertae sedis</taxon>
        <taxon>Mucoromycota</taxon>
        <taxon>Glomeromycotina</taxon>
        <taxon>Glomeromycetes</taxon>
        <taxon>Archaeosporales</taxon>
        <taxon>Ambisporaceae</taxon>
        <taxon>Ambispora</taxon>
    </lineage>
</organism>
<evidence type="ECO:0000313" key="3">
    <source>
        <dbReference type="Proteomes" id="UP000789831"/>
    </source>
</evidence>
<gene>
    <name evidence="2" type="ORF">AGERDE_LOCUS9496</name>
</gene>
<proteinExistence type="predicted"/>
<feature type="region of interest" description="Disordered" evidence="1">
    <location>
        <begin position="1"/>
        <end position="27"/>
    </location>
</feature>
<feature type="compositionally biased region" description="Polar residues" evidence="1">
    <location>
        <begin position="1"/>
        <end position="19"/>
    </location>
</feature>
<evidence type="ECO:0000256" key="1">
    <source>
        <dbReference type="SAM" id="MobiDB-lite"/>
    </source>
</evidence>
<dbReference type="OrthoDB" id="10502594at2759"/>
<sequence length="163" mass="19085">MSLSQHTDNITSRSTNSTIETKRTNKLASVEEVRQQLTKAEDQLTKAEAVSREFKEDDNRGKWLEELNGKQRRRERLDEDEREKLKELTEEKKRLEGEVTKWSDEVLKSREDLRQAQAQSDHDKQDISTSLRNYFCTSLSSLPSIPSLKDYLTQPFENKIPIE</sequence>
<name>A0A9N9CS15_9GLOM</name>
<accession>A0A9N9CS15</accession>
<dbReference type="EMBL" id="CAJVPL010002394">
    <property type="protein sequence ID" value="CAG8609032.1"/>
    <property type="molecule type" value="Genomic_DNA"/>
</dbReference>